<feature type="compositionally biased region" description="Acidic residues" evidence="1">
    <location>
        <begin position="54"/>
        <end position="67"/>
    </location>
</feature>
<protein>
    <submittedName>
        <fullName evidence="2">Uncharacterized protein</fullName>
    </submittedName>
</protein>
<gene>
    <name evidence="2" type="ORF">MVEN_00023700</name>
</gene>
<dbReference type="AlphaFoldDB" id="A0A8H6Z9J5"/>
<comment type="caution">
    <text evidence="2">The sequence shown here is derived from an EMBL/GenBank/DDBJ whole genome shotgun (WGS) entry which is preliminary data.</text>
</comment>
<dbReference type="Gene3D" id="3.60.130.30">
    <property type="match status" value="1"/>
</dbReference>
<name>A0A8H6Z9J5_9AGAR</name>
<reference evidence="2" key="1">
    <citation type="submission" date="2020-05" db="EMBL/GenBank/DDBJ databases">
        <title>Mycena genomes resolve the evolution of fungal bioluminescence.</title>
        <authorList>
            <person name="Tsai I.J."/>
        </authorList>
    </citation>
    <scope>NUCLEOTIDE SEQUENCE</scope>
    <source>
        <strain evidence="2">CCC161011</strain>
    </source>
</reference>
<feature type="region of interest" description="Disordered" evidence="1">
    <location>
        <begin position="45"/>
        <end position="124"/>
    </location>
</feature>
<evidence type="ECO:0000313" key="3">
    <source>
        <dbReference type="Proteomes" id="UP000620124"/>
    </source>
</evidence>
<proteinExistence type="predicted"/>
<keyword evidence="3" id="KW-1185">Reference proteome</keyword>
<organism evidence="2 3">
    <name type="scientific">Mycena venus</name>
    <dbReference type="NCBI Taxonomy" id="2733690"/>
    <lineage>
        <taxon>Eukaryota</taxon>
        <taxon>Fungi</taxon>
        <taxon>Dikarya</taxon>
        <taxon>Basidiomycota</taxon>
        <taxon>Agaricomycotina</taxon>
        <taxon>Agaricomycetes</taxon>
        <taxon>Agaricomycetidae</taxon>
        <taxon>Agaricales</taxon>
        <taxon>Marasmiineae</taxon>
        <taxon>Mycenaceae</taxon>
        <taxon>Mycena</taxon>
    </lineage>
</organism>
<dbReference type="Proteomes" id="UP000620124">
    <property type="component" value="Unassembled WGS sequence"/>
</dbReference>
<accession>A0A8H6Z9J5</accession>
<feature type="compositionally biased region" description="Low complexity" evidence="1">
    <location>
        <begin position="84"/>
        <end position="112"/>
    </location>
</feature>
<sequence>MALRQRTLRSGKEFGAFDLAVYQSHQPIKPPKFFDIADCLSQRLREQETSGNVDEPDETIDNPDSDPGDAPPDFWINPNPSPSIPSTFSSSGPSIPSTSSSPIPPRRFSAPPTHMDYKKASSKARWRRHRAQVQEENGTPGLKQVVIKQQREAMGNAIQVNVDIEGIEHSGPAWIGSRTAETVHEDGMAGRKYTADEIFQLTGERDLIYINWGGMLSIPIIDSHGRIIAILGGMPRDIERWKTVTDGAAKLMEDNAHRLSVSEEQLNHRRAHGCYPSIARGVSHGGGQTVSIYTYFLPSPSLSVLQEPGNLQTNKKNKRVTDELLAHEHFNRLSKWANLLFWTFAPLLATFFQVQMGLLAESKPSLVWNFAGSVFAACTFNFGPHAITVPHLDFANLAWGWCAITALGRFNPDRGGHLILWDLKLVIRFPPGSTVLIPSALIRHSNVPIAGDEFRASFTQYTAGGLFRWIRNGFKTDEQFELTTSVQEKQARAEEAKTRWEDGVSMYSTVDSLLLDRLSASHIAS</sequence>
<dbReference type="EMBL" id="JACAZI010000001">
    <property type="protein sequence ID" value="KAF7371675.1"/>
    <property type="molecule type" value="Genomic_DNA"/>
</dbReference>
<dbReference type="OrthoDB" id="3025143at2759"/>
<evidence type="ECO:0000313" key="2">
    <source>
        <dbReference type="EMBL" id="KAF7371675.1"/>
    </source>
</evidence>
<evidence type="ECO:0000256" key="1">
    <source>
        <dbReference type="SAM" id="MobiDB-lite"/>
    </source>
</evidence>